<gene>
    <name evidence="1" type="ORF">ACFPIJ_25005</name>
</gene>
<evidence type="ECO:0000313" key="1">
    <source>
        <dbReference type="EMBL" id="MFC5001086.1"/>
    </source>
</evidence>
<name>A0ABV9W025_9ACTN</name>
<reference evidence="2" key="1">
    <citation type="journal article" date="2019" name="Int. J. Syst. Evol. Microbiol.">
        <title>The Global Catalogue of Microorganisms (GCM) 10K type strain sequencing project: providing services to taxonomists for standard genome sequencing and annotation.</title>
        <authorList>
            <consortium name="The Broad Institute Genomics Platform"/>
            <consortium name="The Broad Institute Genome Sequencing Center for Infectious Disease"/>
            <person name="Wu L."/>
            <person name="Ma J."/>
        </authorList>
    </citation>
    <scope>NUCLEOTIDE SEQUENCE [LARGE SCALE GENOMIC DNA]</scope>
    <source>
        <strain evidence="2">CGMCC 4.7152</strain>
    </source>
</reference>
<sequence>MSTRIRKALADLEHDTSSLRLAPPAQIRARGEARRRHQVTGGVATAVAGTITATIFGVAAVGGGSATSPPPVRTSPTVNSSAATAETDCGSHVLRQAEKLPDAVIACFLDAVAAKRPARLAETRPTVEGDPIQILYVTDATGAVRVTTDSRQDAYGDRNVTRQTCTGPLADHGHIGFAQCSSPAPA</sequence>
<proteinExistence type="predicted"/>
<dbReference type="RefSeq" id="WP_380117746.1">
    <property type="nucleotide sequence ID" value="NZ_JBHSIU010000029.1"/>
</dbReference>
<dbReference type="EMBL" id="JBHSIU010000029">
    <property type="protein sequence ID" value="MFC5001086.1"/>
    <property type="molecule type" value="Genomic_DNA"/>
</dbReference>
<dbReference type="Proteomes" id="UP001595912">
    <property type="component" value="Unassembled WGS sequence"/>
</dbReference>
<protein>
    <submittedName>
        <fullName evidence="1">Uncharacterized protein</fullName>
    </submittedName>
</protein>
<keyword evidence="2" id="KW-1185">Reference proteome</keyword>
<comment type="caution">
    <text evidence="1">The sequence shown here is derived from an EMBL/GenBank/DDBJ whole genome shotgun (WGS) entry which is preliminary data.</text>
</comment>
<evidence type="ECO:0000313" key="2">
    <source>
        <dbReference type="Proteomes" id="UP001595912"/>
    </source>
</evidence>
<organism evidence="1 2">
    <name type="scientific">Dactylosporangium cerinum</name>
    <dbReference type="NCBI Taxonomy" id="1434730"/>
    <lineage>
        <taxon>Bacteria</taxon>
        <taxon>Bacillati</taxon>
        <taxon>Actinomycetota</taxon>
        <taxon>Actinomycetes</taxon>
        <taxon>Micromonosporales</taxon>
        <taxon>Micromonosporaceae</taxon>
        <taxon>Dactylosporangium</taxon>
    </lineage>
</organism>
<accession>A0ABV9W025</accession>